<sequence length="72" mass="8219">TSIRRALCESACLRVERRLREVSSTRVLITSNTQCVNCDKKIGTSTFVRHAQTGEVEHLFCHESSDRKKIQV</sequence>
<evidence type="ECO:0000313" key="3">
    <source>
        <dbReference type="Proteomes" id="UP001328107"/>
    </source>
</evidence>
<feature type="domain" description="Vacuolar sorting protein 39/Transforming growth factor beta receptor-associated zinc finger" evidence="1">
    <location>
        <begin position="24"/>
        <end position="64"/>
    </location>
</feature>
<comment type="caution">
    <text evidence="2">The sequence shown here is derived from an EMBL/GenBank/DDBJ whole genome shotgun (WGS) entry which is preliminary data.</text>
</comment>
<accession>A0AAN5DHB3</accession>
<evidence type="ECO:0000259" key="1">
    <source>
        <dbReference type="Pfam" id="PF10367"/>
    </source>
</evidence>
<evidence type="ECO:0000313" key="2">
    <source>
        <dbReference type="EMBL" id="GMR63289.1"/>
    </source>
</evidence>
<dbReference type="EMBL" id="BTRK01000048">
    <property type="protein sequence ID" value="GMR63289.1"/>
    <property type="molecule type" value="Genomic_DNA"/>
</dbReference>
<dbReference type="AlphaFoldDB" id="A0AAN5DHB3"/>
<feature type="non-terminal residue" evidence="2">
    <location>
        <position position="1"/>
    </location>
</feature>
<dbReference type="Pfam" id="PF10367">
    <property type="entry name" value="zf-Vps39_C"/>
    <property type="match status" value="1"/>
</dbReference>
<dbReference type="InterPro" id="IPR019453">
    <property type="entry name" value="VPS39/TGFA1_Znf"/>
</dbReference>
<gene>
    <name evidence="2" type="ORF">PMAYCL1PPCAC_33484</name>
</gene>
<protein>
    <recommendedName>
        <fullName evidence="1">Vacuolar sorting protein 39/Transforming growth factor beta receptor-associated zinc finger domain-containing protein</fullName>
    </recommendedName>
</protein>
<dbReference type="Proteomes" id="UP001328107">
    <property type="component" value="Unassembled WGS sequence"/>
</dbReference>
<keyword evidence="3" id="KW-1185">Reference proteome</keyword>
<name>A0AAN5DHB3_9BILA</name>
<proteinExistence type="predicted"/>
<reference evidence="3" key="1">
    <citation type="submission" date="2022-10" db="EMBL/GenBank/DDBJ databases">
        <title>Genome assembly of Pristionchus species.</title>
        <authorList>
            <person name="Yoshida K."/>
            <person name="Sommer R.J."/>
        </authorList>
    </citation>
    <scope>NUCLEOTIDE SEQUENCE [LARGE SCALE GENOMIC DNA]</scope>
    <source>
        <strain evidence="3">RS5460</strain>
    </source>
</reference>
<organism evidence="2 3">
    <name type="scientific">Pristionchus mayeri</name>
    <dbReference type="NCBI Taxonomy" id="1317129"/>
    <lineage>
        <taxon>Eukaryota</taxon>
        <taxon>Metazoa</taxon>
        <taxon>Ecdysozoa</taxon>
        <taxon>Nematoda</taxon>
        <taxon>Chromadorea</taxon>
        <taxon>Rhabditida</taxon>
        <taxon>Rhabditina</taxon>
        <taxon>Diplogasteromorpha</taxon>
        <taxon>Diplogasteroidea</taxon>
        <taxon>Neodiplogasteridae</taxon>
        <taxon>Pristionchus</taxon>
    </lineage>
</organism>